<dbReference type="SUPFAM" id="SSF103473">
    <property type="entry name" value="MFS general substrate transporter"/>
    <property type="match status" value="1"/>
</dbReference>
<dbReference type="Pfam" id="PF07690">
    <property type="entry name" value="MFS_1"/>
    <property type="match status" value="1"/>
</dbReference>
<comment type="subcellular location">
    <subcellularLocation>
        <location evidence="1">Membrane</location>
        <topology evidence="1">Multi-pass membrane protein</topology>
    </subcellularLocation>
</comment>
<protein>
    <submittedName>
        <fullName evidence="9">High-affinity nicotinic acid transporter</fullName>
    </submittedName>
</protein>
<dbReference type="OrthoDB" id="2985014at2759"/>
<feature type="transmembrane region" description="Helical" evidence="7">
    <location>
        <begin position="89"/>
        <end position="109"/>
    </location>
</feature>
<evidence type="ECO:0000313" key="10">
    <source>
        <dbReference type="EMBL" id="WVW84384.1"/>
    </source>
</evidence>
<dbReference type="Gene3D" id="1.20.1250.20">
    <property type="entry name" value="MFS general substrate transporter like domains"/>
    <property type="match status" value="2"/>
</dbReference>
<dbReference type="GeneID" id="30210723"/>
<evidence type="ECO:0000256" key="2">
    <source>
        <dbReference type="ARBA" id="ARBA00022448"/>
    </source>
</evidence>
<feature type="domain" description="Major facilitator superfamily (MFS) profile" evidence="8">
    <location>
        <begin position="49"/>
        <end position="494"/>
    </location>
</feature>
<dbReference type="Proteomes" id="UP000092730">
    <property type="component" value="Chromosome 5"/>
</dbReference>
<feature type="transmembrane region" description="Helical" evidence="7">
    <location>
        <begin position="436"/>
        <end position="458"/>
    </location>
</feature>
<reference evidence="9" key="3">
    <citation type="submission" date="2014-01" db="EMBL/GenBank/DDBJ databases">
        <title>Evolution of pathogenesis and genome organization in the Tremellales.</title>
        <authorList>
            <person name="Cuomo C."/>
            <person name="Litvintseva A."/>
            <person name="Heitman J."/>
            <person name="Chen Y."/>
            <person name="Sun S."/>
            <person name="Springer D."/>
            <person name="Dromer F."/>
            <person name="Young S."/>
            <person name="Zeng Q."/>
            <person name="Chapman S."/>
            <person name="Gujja S."/>
            <person name="Saif S."/>
            <person name="Birren B."/>
        </authorList>
    </citation>
    <scope>NUCLEOTIDE SEQUENCE</scope>
    <source>
        <strain evidence="9">CBS 10118</strain>
    </source>
</reference>
<dbReference type="InterPro" id="IPR020846">
    <property type="entry name" value="MFS_dom"/>
</dbReference>
<evidence type="ECO:0000256" key="4">
    <source>
        <dbReference type="ARBA" id="ARBA00022989"/>
    </source>
</evidence>
<feature type="compositionally biased region" description="Low complexity" evidence="6">
    <location>
        <begin position="476"/>
        <end position="487"/>
    </location>
</feature>
<organism evidence="9">
    <name type="scientific">Kwoniella bestiolae CBS 10118</name>
    <dbReference type="NCBI Taxonomy" id="1296100"/>
    <lineage>
        <taxon>Eukaryota</taxon>
        <taxon>Fungi</taxon>
        <taxon>Dikarya</taxon>
        <taxon>Basidiomycota</taxon>
        <taxon>Agaricomycotina</taxon>
        <taxon>Tremellomycetes</taxon>
        <taxon>Tremellales</taxon>
        <taxon>Cryptococcaceae</taxon>
        <taxon>Kwoniella</taxon>
    </lineage>
</organism>
<reference evidence="10" key="4">
    <citation type="submission" date="2024-02" db="EMBL/GenBank/DDBJ databases">
        <title>Comparative genomics of Cryptococcus and Kwoniella reveals pathogenesis evolution and contrasting modes of karyotype evolution via chromosome fusion or intercentromeric recombination.</title>
        <authorList>
            <person name="Coelho M.A."/>
            <person name="David-Palma M."/>
            <person name="Shea T."/>
            <person name="Bowers K."/>
            <person name="McGinley-Smith S."/>
            <person name="Mohammad A.W."/>
            <person name="Gnirke A."/>
            <person name="Yurkov A.M."/>
            <person name="Nowrousian M."/>
            <person name="Sun S."/>
            <person name="Cuomo C.A."/>
            <person name="Heitman J."/>
        </authorList>
    </citation>
    <scope>NUCLEOTIDE SEQUENCE</scope>
    <source>
        <strain evidence="10">CBS 10118</strain>
    </source>
</reference>
<dbReference type="EMBL" id="CP144545">
    <property type="protein sequence ID" value="WVW84384.1"/>
    <property type="molecule type" value="Genomic_DNA"/>
</dbReference>
<dbReference type="PROSITE" id="PS50850">
    <property type="entry name" value="MFS"/>
    <property type="match status" value="1"/>
</dbReference>
<dbReference type="AlphaFoldDB" id="A0A1B9G1G5"/>
<feature type="transmembrane region" description="Helical" evidence="7">
    <location>
        <begin position="143"/>
        <end position="165"/>
    </location>
</feature>
<evidence type="ECO:0000256" key="1">
    <source>
        <dbReference type="ARBA" id="ARBA00004141"/>
    </source>
</evidence>
<dbReference type="PANTHER" id="PTHR43791">
    <property type="entry name" value="PERMEASE-RELATED"/>
    <property type="match status" value="1"/>
</dbReference>
<keyword evidence="2" id="KW-0813">Transport</keyword>
<keyword evidence="4 7" id="KW-1133">Transmembrane helix</keyword>
<sequence length="494" mass="54170">MEANPITISEKPSVMMEENKYEQDPEDPQVVQYDPALIKRAIRKVDYAILPILTLIYLCSSLDKSNLGNAKSLGLVKDIGGDPHGKKYAFLNSLYYISYSPFMVPFALLGKKTRMGKLLACAACFWGIAATCFSAVQNFSGAYACRFLIGLGEAAFVPLIQVYLSRFYTRRRLGTRVAIWLAMAPMGGFFNGIIAYGVAHIHSKHLESWRILFLIEGGATLVVGAFALYWLPEGIPTWRILSKEEKDYLMYERSLDYAAESHKINWKHALACAYRWQQVLPALSNMCQQITGAALSAYLPTFTAENGFTGATAQIATLAPYGAAAVSMVICAYFSDRMRDRGTWTQVGWALEIVAFAIWLGVPASAHKARFAALVLAEVGHYICTPLIVTWQANNAGNESRRAVAVPGAVSLAQAVAVGSGYLFPSTDGPKYSMGSAVILALSCAGAGFTGLYQFMIWRENKKRDDREGGPPAPDFTPDTATYADDAPGFRYMK</sequence>
<keyword evidence="3 7" id="KW-0812">Transmembrane</keyword>
<keyword evidence="11" id="KW-1185">Reference proteome</keyword>
<evidence type="ECO:0000259" key="8">
    <source>
        <dbReference type="PROSITE" id="PS50850"/>
    </source>
</evidence>
<dbReference type="PANTHER" id="PTHR43791:SF36">
    <property type="entry name" value="TRANSPORTER, PUTATIVE (AFU_ORTHOLOGUE AFUA_6G08340)-RELATED"/>
    <property type="match status" value="1"/>
</dbReference>
<feature type="region of interest" description="Disordered" evidence="6">
    <location>
        <begin position="463"/>
        <end position="494"/>
    </location>
</feature>
<feature type="transmembrane region" description="Helical" evidence="7">
    <location>
        <begin position="115"/>
        <end position="136"/>
    </location>
</feature>
<feature type="transmembrane region" description="Helical" evidence="7">
    <location>
        <begin position="371"/>
        <end position="391"/>
    </location>
</feature>
<feature type="transmembrane region" description="Helical" evidence="7">
    <location>
        <begin position="211"/>
        <end position="231"/>
    </location>
</feature>
<evidence type="ECO:0000256" key="6">
    <source>
        <dbReference type="SAM" id="MobiDB-lite"/>
    </source>
</evidence>
<dbReference type="RefSeq" id="XP_019045933.1">
    <property type="nucleotide sequence ID" value="XM_019192936.1"/>
</dbReference>
<name>A0A1B9G1G5_9TREE</name>
<evidence type="ECO:0000313" key="9">
    <source>
        <dbReference type="EMBL" id="OCF24863.1"/>
    </source>
</evidence>
<dbReference type="EMBL" id="KI894022">
    <property type="protein sequence ID" value="OCF24863.1"/>
    <property type="molecule type" value="Genomic_DNA"/>
</dbReference>
<feature type="transmembrane region" description="Helical" evidence="7">
    <location>
        <begin position="403"/>
        <end position="424"/>
    </location>
</feature>
<feature type="transmembrane region" description="Helical" evidence="7">
    <location>
        <begin position="315"/>
        <end position="335"/>
    </location>
</feature>
<feature type="transmembrane region" description="Helical" evidence="7">
    <location>
        <begin position="177"/>
        <end position="199"/>
    </location>
</feature>
<feature type="transmembrane region" description="Helical" evidence="7">
    <location>
        <begin position="347"/>
        <end position="365"/>
    </location>
</feature>
<proteinExistence type="predicted"/>
<evidence type="ECO:0000256" key="3">
    <source>
        <dbReference type="ARBA" id="ARBA00022692"/>
    </source>
</evidence>
<dbReference type="InterPro" id="IPR011701">
    <property type="entry name" value="MFS"/>
</dbReference>
<dbReference type="VEuPathDB" id="FungiDB:I302_06324"/>
<keyword evidence="5 7" id="KW-0472">Membrane</keyword>
<evidence type="ECO:0000313" key="11">
    <source>
        <dbReference type="Proteomes" id="UP000092730"/>
    </source>
</evidence>
<dbReference type="GO" id="GO:0016020">
    <property type="term" value="C:membrane"/>
    <property type="evidence" value="ECO:0007669"/>
    <property type="project" value="UniProtKB-SubCell"/>
</dbReference>
<dbReference type="GO" id="GO:0022857">
    <property type="term" value="F:transmembrane transporter activity"/>
    <property type="evidence" value="ECO:0007669"/>
    <property type="project" value="InterPro"/>
</dbReference>
<reference evidence="10" key="2">
    <citation type="submission" date="2013-07" db="EMBL/GenBank/DDBJ databases">
        <authorList>
            <consortium name="The Broad Institute Genome Sequencing Platform"/>
            <person name="Cuomo C."/>
            <person name="Litvintseva A."/>
            <person name="Chen Y."/>
            <person name="Heitman J."/>
            <person name="Sun S."/>
            <person name="Springer D."/>
            <person name="Dromer F."/>
            <person name="Young S.K."/>
            <person name="Zeng Q."/>
            <person name="Gargeya S."/>
            <person name="Fitzgerald M."/>
            <person name="Abouelleil A."/>
            <person name="Alvarado L."/>
            <person name="Berlin A.M."/>
            <person name="Chapman S.B."/>
            <person name="Dewar J."/>
            <person name="Goldberg J."/>
            <person name="Griggs A."/>
            <person name="Gujja S."/>
            <person name="Hansen M."/>
            <person name="Howarth C."/>
            <person name="Imamovic A."/>
            <person name="Larimer J."/>
            <person name="McCowan C."/>
            <person name="Murphy C."/>
            <person name="Pearson M."/>
            <person name="Priest M."/>
            <person name="Roberts A."/>
            <person name="Saif S."/>
            <person name="Shea T."/>
            <person name="Sykes S."/>
            <person name="Wortman J."/>
            <person name="Nusbaum C."/>
            <person name="Birren B."/>
        </authorList>
    </citation>
    <scope>NUCLEOTIDE SEQUENCE</scope>
    <source>
        <strain evidence="10">CBS 10118</strain>
    </source>
</reference>
<dbReference type="InterPro" id="IPR036259">
    <property type="entry name" value="MFS_trans_sf"/>
</dbReference>
<gene>
    <name evidence="9" type="ORF">I302_06324</name>
    <name evidence="10" type="ORF">I302_106418</name>
</gene>
<reference evidence="9" key="1">
    <citation type="submission" date="2013-07" db="EMBL/GenBank/DDBJ databases">
        <title>The Genome Sequence of Cryptococcus bestiolae CBS10118.</title>
        <authorList>
            <consortium name="The Broad Institute Genome Sequencing Platform"/>
            <person name="Cuomo C."/>
            <person name="Litvintseva A."/>
            <person name="Chen Y."/>
            <person name="Heitman J."/>
            <person name="Sun S."/>
            <person name="Springer D."/>
            <person name="Dromer F."/>
            <person name="Young S.K."/>
            <person name="Zeng Q."/>
            <person name="Gargeya S."/>
            <person name="Fitzgerald M."/>
            <person name="Abouelleil A."/>
            <person name="Alvarado L."/>
            <person name="Berlin A.M."/>
            <person name="Chapman S.B."/>
            <person name="Dewar J."/>
            <person name="Goldberg J."/>
            <person name="Griggs A."/>
            <person name="Gujja S."/>
            <person name="Hansen M."/>
            <person name="Howarth C."/>
            <person name="Imamovic A."/>
            <person name="Larimer J."/>
            <person name="McCowan C."/>
            <person name="Murphy C."/>
            <person name="Pearson M."/>
            <person name="Priest M."/>
            <person name="Roberts A."/>
            <person name="Saif S."/>
            <person name="Shea T."/>
            <person name="Sykes S."/>
            <person name="Wortman J."/>
            <person name="Nusbaum C."/>
            <person name="Birren B."/>
        </authorList>
    </citation>
    <scope>NUCLEOTIDE SEQUENCE [LARGE SCALE GENOMIC DNA]</scope>
    <source>
        <strain evidence="9">CBS 10118</strain>
    </source>
</reference>
<dbReference type="KEGG" id="kbi:30210723"/>
<evidence type="ECO:0000256" key="7">
    <source>
        <dbReference type="SAM" id="Phobius"/>
    </source>
</evidence>
<evidence type="ECO:0000256" key="5">
    <source>
        <dbReference type="ARBA" id="ARBA00023136"/>
    </source>
</evidence>
<accession>A0A1B9G1G5</accession>